<dbReference type="Proteomes" id="UP001415857">
    <property type="component" value="Unassembled WGS sequence"/>
</dbReference>
<keyword evidence="2" id="KW-1185">Reference proteome</keyword>
<organism evidence="1 2">
    <name type="scientific">Liquidambar formosana</name>
    <name type="common">Formosan gum</name>
    <dbReference type="NCBI Taxonomy" id="63359"/>
    <lineage>
        <taxon>Eukaryota</taxon>
        <taxon>Viridiplantae</taxon>
        <taxon>Streptophyta</taxon>
        <taxon>Embryophyta</taxon>
        <taxon>Tracheophyta</taxon>
        <taxon>Spermatophyta</taxon>
        <taxon>Magnoliopsida</taxon>
        <taxon>eudicotyledons</taxon>
        <taxon>Gunneridae</taxon>
        <taxon>Pentapetalae</taxon>
        <taxon>Saxifragales</taxon>
        <taxon>Altingiaceae</taxon>
        <taxon>Liquidambar</taxon>
    </lineage>
</organism>
<gene>
    <name evidence="1" type="ORF">L1049_021768</name>
</gene>
<name>A0AAP0RBE2_LIQFO</name>
<protein>
    <submittedName>
        <fullName evidence="1">Uncharacterized protein</fullName>
    </submittedName>
</protein>
<sequence length="125" mass="13849">MDGPSTDLARRRLVSKTPNTLSYEVRSINIFCSFGLYVKTRSPETKTPITPFKTIFNNLILSSRSVVSISVGVEKPLRGLSYDDADDLYLTDVNFVKEWLPGVVCGGVEVAVDIRFLGSVMLETL</sequence>
<dbReference type="EMBL" id="JBBPBK010000011">
    <property type="protein sequence ID" value="KAK9274519.1"/>
    <property type="molecule type" value="Genomic_DNA"/>
</dbReference>
<reference evidence="1 2" key="1">
    <citation type="journal article" date="2024" name="Plant J.">
        <title>Genome sequences and population genomics reveal climatic adaptation and genomic divergence between two closely related sweetgum species.</title>
        <authorList>
            <person name="Xu W.Q."/>
            <person name="Ren C.Q."/>
            <person name="Zhang X.Y."/>
            <person name="Comes H.P."/>
            <person name="Liu X.H."/>
            <person name="Li Y.G."/>
            <person name="Kettle C.J."/>
            <person name="Jalonen R."/>
            <person name="Gaisberger H."/>
            <person name="Ma Y.Z."/>
            <person name="Qiu Y.X."/>
        </authorList>
    </citation>
    <scope>NUCLEOTIDE SEQUENCE [LARGE SCALE GENOMIC DNA]</scope>
    <source>
        <strain evidence="1">Hangzhou</strain>
    </source>
</reference>
<evidence type="ECO:0000313" key="1">
    <source>
        <dbReference type="EMBL" id="KAK9274519.1"/>
    </source>
</evidence>
<dbReference type="AlphaFoldDB" id="A0AAP0RBE2"/>
<proteinExistence type="predicted"/>
<comment type="caution">
    <text evidence="1">The sequence shown here is derived from an EMBL/GenBank/DDBJ whole genome shotgun (WGS) entry which is preliminary data.</text>
</comment>
<evidence type="ECO:0000313" key="2">
    <source>
        <dbReference type="Proteomes" id="UP001415857"/>
    </source>
</evidence>
<accession>A0AAP0RBE2</accession>